<reference evidence="1" key="1">
    <citation type="submission" date="2019-06" db="EMBL/GenBank/DDBJ databases">
        <authorList>
            <person name="Le Quere A."/>
            <person name="Colella S."/>
        </authorList>
    </citation>
    <scope>NUCLEOTIDE SEQUENCE</scope>
    <source>
        <strain evidence="1">EmedicaeMD41</strain>
    </source>
</reference>
<sequence length="74" mass="8189">MVLSKLLFSIQGALPAAAELEVHPVPGVPLSIANVSVDIAFSLSVGLFPSLQLDYRAWLMFNQTKWKNVIIQFF</sequence>
<proteinExistence type="predicted"/>
<accession>A0A508WY98</accession>
<dbReference type="AlphaFoldDB" id="A0A508WY98"/>
<dbReference type="RefSeq" id="WP_018208189.1">
    <property type="nucleotide sequence ID" value="NZ_ATYC01000022.1"/>
</dbReference>
<protein>
    <submittedName>
        <fullName evidence="1">Uncharacterized protein</fullName>
    </submittedName>
</protein>
<evidence type="ECO:0000313" key="1">
    <source>
        <dbReference type="EMBL" id="VTZ60938.1"/>
    </source>
</evidence>
<dbReference type="Proteomes" id="UP000507954">
    <property type="component" value="Unassembled WGS sequence"/>
</dbReference>
<name>A0A508WY98_9HYPH</name>
<dbReference type="EMBL" id="CABFNB010000087">
    <property type="protein sequence ID" value="VTZ60938.1"/>
    <property type="molecule type" value="Genomic_DNA"/>
</dbReference>
<gene>
    <name evidence="1" type="ORF">EMEDMD4_220056</name>
</gene>
<organism evidence="1">
    <name type="scientific">Sinorhizobium medicae</name>
    <dbReference type="NCBI Taxonomy" id="110321"/>
    <lineage>
        <taxon>Bacteria</taxon>
        <taxon>Pseudomonadati</taxon>
        <taxon>Pseudomonadota</taxon>
        <taxon>Alphaproteobacteria</taxon>
        <taxon>Hyphomicrobiales</taxon>
        <taxon>Rhizobiaceae</taxon>
        <taxon>Sinorhizobium/Ensifer group</taxon>
        <taxon>Sinorhizobium</taxon>
    </lineage>
</organism>